<protein>
    <submittedName>
        <fullName evidence="1">Uncharacterized protein</fullName>
    </submittedName>
</protein>
<evidence type="ECO:0000313" key="2">
    <source>
        <dbReference type="Proteomes" id="UP001234297"/>
    </source>
</evidence>
<dbReference type="Proteomes" id="UP001234297">
    <property type="component" value="Chromosome 1"/>
</dbReference>
<proteinExistence type="predicted"/>
<sequence length="412" mass="44742">MEIRIFDLLFRVVAREEMVFQGCSVMDGLGHSKAFEMVKIGDQIHTSGEKRKHAFESEDSTSDVGAGEDGKQKEIGMPSIDEGHWRSNHVASADRCPSSQSTRCNCKLAMSGRQDKGVDYFKKKILFDETIQRNIVVKPPVSLRCDLRESLPSDESCSVLPKGQEVEAPKPLDITTLLGADDRDTGAEAPSSTCQHSVSSDRKSSKQLSRKGKTTFTGSDMLESGPQVLGQMVKRPTGGVSLEVAHGPISDDDVVLDSQGSGVPSFKQSSDGSIPSSVVLRTIGQKHIRFIRAARARRGRRGNKPFQSTSLRVEGNKDDSSHKADAQGFALLETRDGAESKINAGNMTNPVREGGLVEPASYCETAIVAAATEEAFEALDLSKRLGISCEENEAEILQQLIEVEVAEIEVKF</sequence>
<keyword evidence="2" id="KW-1185">Reference proteome</keyword>
<name>A0ACC2MWL6_PERAE</name>
<accession>A0ACC2MWL6</accession>
<comment type="caution">
    <text evidence="1">The sequence shown here is derived from an EMBL/GenBank/DDBJ whole genome shotgun (WGS) entry which is preliminary data.</text>
</comment>
<dbReference type="EMBL" id="CM056809">
    <property type="protein sequence ID" value="KAJ8650156.1"/>
    <property type="molecule type" value="Genomic_DNA"/>
</dbReference>
<gene>
    <name evidence="1" type="ORF">MRB53_003179</name>
</gene>
<evidence type="ECO:0000313" key="1">
    <source>
        <dbReference type="EMBL" id="KAJ8650156.1"/>
    </source>
</evidence>
<organism evidence="1 2">
    <name type="scientific">Persea americana</name>
    <name type="common">Avocado</name>
    <dbReference type="NCBI Taxonomy" id="3435"/>
    <lineage>
        <taxon>Eukaryota</taxon>
        <taxon>Viridiplantae</taxon>
        <taxon>Streptophyta</taxon>
        <taxon>Embryophyta</taxon>
        <taxon>Tracheophyta</taxon>
        <taxon>Spermatophyta</taxon>
        <taxon>Magnoliopsida</taxon>
        <taxon>Magnoliidae</taxon>
        <taxon>Laurales</taxon>
        <taxon>Lauraceae</taxon>
        <taxon>Persea</taxon>
    </lineage>
</organism>
<reference evidence="1 2" key="1">
    <citation type="journal article" date="2022" name="Hortic Res">
        <title>A haplotype resolved chromosomal level avocado genome allows analysis of novel avocado genes.</title>
        <authorList>
            <person name="Nath O."/>
            <person name="Fletcher S.J."/>
            <person name="Hayward A."/>
            <person name="Shaw L.M."/>
            <person name="Masouleh A.K."/>
            <person name="Furtado A."/>
            <person name="Henry R.J."/>
            <person name="Mitter N."/>
        </authorList>
    </citation>
    <scope>NUCLEOTIDE SEQUENCE [LARGE SCALE GENOMIC DNA]</scope>
    <source>
        <strain evidence="2">cv. Hass</strain>
    </source>
</reference>